<evidence type="ECO:0000313" key="3">
    <source>
        <dbReference type="Proteomes" id="UP001374579"/>
    </source>
</evidence>
<gene>
    <name evidence="2" type="ORF">V1264_018474</name>
</gene>
<dbReference type="AlphaFoldDB" id="A0AAN9GCT4"/>
<keyword evidence="3" id="KW-1185">Reference proteome</keyword>
<dbReference type="CDD" id="cd09275">
    <property type="entry name" value="RNase_HI_RT_DIRS1"/>
    <property type="match status" value="1"/>
</dbReference>
<dbReference type="Proteomes" id="UP001374579">
    <property type="component" value="Unassembled WGS sequence"/>
</dbReference>
<proteinExistence type="predicted"/>
<protein>
    <recommendedName>
        <fullName evidence="1">Reverse transcriptase domain-containing protein</fullName>
    </recommendedName>
</protein>
<dbReference type="PROSITE" id="PS50878">
    <property type="entry name" value="RT_POL"/>
    <property type="match status" value="1"/>
</dbReference>
<dbReference type="InterPro" id="IPR043128">
    <property type="entry name" value="Rev_trsase/Diguanyl_cyclase"/>
</dbReference>
<dbReference type="PANTHER" id="PTHR33050">
    <property type="entry name" value="REVERSE TRANSCRIPTASE DOMAIN-CONTAINING PROTEIN"/>
    <property type="match status" value="1"/>
</dbReference>
<dbReference type="InterPro" id="IPR000477">
    <property type="entry name" value="RT_dom"/>
</dbReference>
<comment type="caution">
    <text evidence="2">The sequence shown here is derived from an EMBL/GenBank/DDBJ whole genome shotgun (WGS) entry which is preliminary data.</text>
</comment>
<evidence type="ECO:0000259" key="1">
    <source>
        <dbReference type="PROSITE" id="PS50878"/>
    </source>
</evidence>
<dbReference type="PANTHER" id="PTHR33050:SF7">
    <property type="entry name" value="RIBONUCLEASE H"/>
    <property type="match status" value="1"/>
</dbReference>
<reference evidence="2 3" key="1">
    <citation type="submission" date="2024-02" db="EMBL/GenBank/DDBJ databases">
        <title>Chromosome-scale genome assembly of the rough periwinkle Littorina saxatilis.</title>
        <authorList>
            <person name="De Jode A."/>
            <person name="Faria R."/>
            <person name="Formenti G."/>
            <person name="Sims Y."/>
            <person name="Smith T.P."/>
            <person name="Tracey A."/>
            <person name="Wood J.M.D."/>
            <person name="Zagrodzka Z.B."/>
            <person name="Johannesson K."/>
            <person name="Butlin R.K."/>
            <person name="Leder E.H."/>
        </authorList>
    </citation>
    <scope>NUCLEOTIDE SEQUENCE [LARGE SCALE GENOMIC DNA]</scope>
    <source>
        <strain evidence="2">Snail1</strain>
        <tissue evidence="2">Muscle</tissue>
    </source>
</reference>
<organism evidence="2 3">
    <name type="scientific">Littorina saxatilis</name>
    <dbReference type="NCBI Taxonomy" id="31220"/>
    <lineage>
        <taxon>Eukaryota</taxon>
        <taxon>Metazoa</taxon>
        <taxon>Spiralia</taxon>
        <taxon>Lophotrochozoa</taxon>
        <taxon>Mollusca</taxon>
        <taxon>Gastropoda</taxon>
        <taxon>Caenogastropoda</taxon>
        <taxon>Littorinimorpha</taxon>
        <taxon>Littorinoidea</taxon>
        <taxon>Littorinidae</taxon>
        <taxon>Littorina</taxon>
    </lineage>
</organism>
<dbReference type="InterPro" id="IPR043502">
    <property type="entry name" value="DNA/RNA_pol_sf"/>
</dbReference>
<dbReference type="Pfam" id="PF00078">
    <property type="entry name" value="RVT_1"/>
    <property type="match status" value="1"/>
</dbReference>
<sequence>METPTSVRKSLRPSGWVTSIDLTDAYFHILMHRSDQKWLRFLWGDRVFQFKALPFGLSLAHWIFTMVVRQFCAIVRQQGVRLRVYVDDWLILHQQESLCRRHTQLVLQQAQDLGFSVNQAKSDLIPSQTFSYLGMVFDTRDWTVRPSQRRIDKLQDLVTSLSDLRSAPVRVLASIQGQMESMSTLIPLGRVHKRPFQAALNSAWYPASRGWNVTVPLLGWFRETTWQWLDTHWLTQGVPIALPPPEMHLFSDASLQGWGAHLDGSTTSGLWTPAQRLLHINLLELEAVFLGLLNFVSLLQGKHVLVHMDNTTVAAYLNKQGGSRSLPLSIRACEILFWSFQHQIVIFAKYLPGRLNVLADSLSRSSQVLHTEWTISHQPFMWRNHS</sequence>
<evidence type="ECO:0000313" key="2">
    <source>
        <dbReference type="EMBL" id="KAK7103606.1"/>
    </source>
</evidence>
<dbReference type="SUPFAM" id="SSF56672">
    <property type="entry name" value="DNA/RNA polymerases"/>
    <property type="match status" value="1"/>
</dbReference>
<name>A0AAN9GCT4_9CAEN</name>
<dbReference type="InterPro" id="IPR052055">
    <property type="entry name" value="Hepadnavirus_pol/RT"/>
</dbReference>
<dbReference type="EMBL" id="JBAMIC010000008">
    <property type="protein sequence ID" value="KAK7103606.1"/>
    <property type="molecule type" value="Genomic_DNA"/>
</dbReference>
<dbReference type="Gene3D" id="3.30.70.270">
    <property type="match status" value="1"/>
</dbReference>
<dbReference type="CDD" id="cd03714">
    <property type="entry name" value="RT_DIRS1"/>
    <property type="match status" value="1"/>
</dbReference>
<feature type="domain" description="Reverse transcriptase" evidence="1">
    <location>
        <begin position="1"/>
        <end position="137"/>
    </location>
</feature>
<accession>A0AAN9GCT4</accession>